<name>A0A512JQE5_9HYPH</name>
<keyword evidence="3" id="KW-1185">Reference proteome</keyword>
<evidence type="ECO:0000313" key="2">
    <source>
        <dbReference type="EMBL" id="GEP12169.1"/>
    </source>
</evidence>
<gene>
    <name evidence="2" type="ORF">MGN01_40140</name>
</gene>
<dbReference type="OrthoDB" id="8002392at2"/>
<reference evidence="2 3" key="1">
    <citation type="submission" date="2019-07" db="EMBL/GenBank/DDBJ databases">
        <title>Whole genome shotgun sequence of Methylobacterium gnaphalii NBRC 107716.</title>
        <authorList>
            <person name="Hosoyama A."/>
            <person name="Uohara A."/>
            <person name="Ohji S."/>
            <person name="Ichikawa N."/>
        </authorList>
    </citation>
    <scope>NUCLEOTIDE SEQUENCE [LARGE SCALE GENOMIC DNA]</scope>
    <source>
        <strain evidence="2 3">NBRC 107716</strain>
    </source>
</reference>
<accession>A0A512JQE5</accession>
<evidence type="ECO:0000256" key="1">
    <source>
        <dbReference type="SAM" id="SignalP"/>
    </source>
</evidence>
<comment type="caution">
    <text evidence="2">The sequence shown here is derived from an EMBL/GenBank/DDBJ whole genome shotgun (WGS) entry which is preliminary data.</text>
</comment>
<feature type="signal peptide" evidence="1">
    <location>
        <begin position="1"/>
        <end position="23"/>
    </location>
</feature>
<protein>
    <recommendedName>
        <fullName evidence="4">Anaerobic typically selenocysteine-containing protein</fullName>
    </recommendedName>
</protein>
<evidence type="ECO:0008006" key="4">
    <source>
        <dbReference type="Google" id="ProtNLM"/>
    </source>
</evidence>
<sequence>MLRYASFGSSLIMVTLVVSGASAQGKPSTPPESTAQSPIELRISKQEGKAVCAPAELSLPANSNVTLNIVSQSDSPVILTSPNQFKNSQVLHHEGDFTHVASEDGWTVKQNGKAVLKLRTLAVGEQGYGCASINNQSEPFRGKLVLISPSG</sequence>
<evidence type="ECO:0000313" key="3">
    <source>
        <dbReference type="Proteomes" id="UP000321750"/>
    </source>
</evidence>
<proteinExistence type="predicted"/>
<organism evidence="2 3">
    <name type="scientific">Methylobacterium gnaphalii</name>
    <dbReference type="NCBI Taxonomy" id="1010610"/>
    <lineage>
        <taxon>Bacteria</taxon>
        <taxon>Pseudomonadati</taxon>
        <taxon>Pseudomonadota</taxon>
        <taxon>Alphaproteobacteria</taxon>
        <taxon>Hyphomicrobiales</taxon>
        <taxon>Methylobacteriaceae</taxon>
        <taxon>Methylobacterium</taxon>
    </lineage>
</organism>
<dbReference type="Proteomes" id="UP000321750">
    <property type="component" value="Unassembled WGS sequence"/>
</dbReference>
<feature type="chain" id="PRO_5022197289" description="Anaerobic typically selenocysteine-containing protein" evidence="1">
    <location>
        <begin position="24"/>
        <end position="151"/>
    </location>
</feature>
<keyword evidence="1" id="KW-0732">Signal</keyword>
<dbReference type="EMBL" id="BJZV01000031">
    <property type="protein sequence ID" value="GEP12169.1"/>
    <property type="molecule type" value="Genomic_DNA"/>
</dbReference>
<dbReference type="AlphaFoldDB" id="A0A512JQE5"/>